<comment type="caution">
    <text evidence="2">The sequence shown here is derived from an EMBL/GenBank/DDBJ whole genome shotgun (WGS) entry which is preliminary data.</text>
</comment>
<evidence type="ECO:0000313" key="2">
    <source>
        <dbReference type="EMBL" id="MCU6699798.1"/>
    </source>
</evidence>
<dbReference type="PANTHER" id="PTHR40076:SF1">
    <property type="entry name" value="MEMBRANE PROTEIN"/>
    <property type="match status" value="1"/>
</dbReference>
<dbReference type="RefSeq" id="WP_262581325.1">
    <property type="nucleotide sequence ID" value="NZ_JAOQJV010000005.1"/>
</dbReference>
<feature type="transmembrane region" description="Helical" evidence="1">
    <location>
        <begin position="138"/>
        <end position="157"/>
    </location>
</feature>
<keyword evidence="1" id="KW-1133">Transmembrane helix</keyword>
<dbReference type="Pfam" id="PF06161">
    <property type="entry name" value="DUF975"/>
    <property type="match status" value="1"/>
</dbReference>
<evidence type="ECO:0000313" key="3">
    <source>
        <dbReference type="Proteomes" id="UP001207605"/>
    </source>
</evidence>
<reference evidence="2 3" key="1">
    <citation type="journal article" date="2021" name="ISME Commun">
        <title>Automated analysis of genomic sequences facilitates high-throughput and comprehensive description of bacteria.</title>
        <authorList>
            <person name="Hitch T.C.A."/>
        </authorList>
    </citation>
    <scope>NUCLEOTIDE SEQUENCE [LARGE SCALE GENOMIC DNA]</scope>
    <source>
        <strain evidence="2 3">Sanger_02</strain>
    </source>
</reference>
<dbReference type="PANTHER" id="PTHR40076">
    <property type="entry name" value="MEMBRANE PROTEIN-RELATED"/>
    <property type="match status" value="1"/>
</dbReference>
<dbReference type="InterPro" id="IPR010380">
    <property type="entry name" value="DUF975"/>
</dbReference>
<feature type="transmembrane region" description="Helical" evidence="1">
    <location>
        <begin position="202"/>
        <end position="221"/>
    </location>
</feature>
<gene>
    <name evidence="2" type="ORF">OCV65_06075</name>
</gene>
<dbReference type="Proteomes" id="UP001207605">
    <property type="component" value="Unassembled WGS sequence"/>
</dbReference>
<keyword evidence="3" id="KW-1185">Reference proteome</keyword>
<keyword evidence="1" id="KW-0812">Transmembrane</keyword>
<protein>
    <submittedName>
        <fullName evidence="2">DUF975 family protein</fullName>
    </submittedName>
</protein>
<evidence type="ECO:0000256" key="1">
    <source>
        <dbReference type="SAM" id="Phobius"/>
    </source>
</evidence>
<name>A0ABT2S5C9_9FIRM</name>
<organism evidence="2 3">
    <name type="scientific">Dorea ammoniilytica</name>
    <dbReference type="NCBI Taxonomy" id="2981788"/>
    <lineage>
        <taxon>Bacteria</taxon>
        <taxon>Bacillati</taxon>
        <taxon>Bacillota</taxon>
        <taxon>Clostridia</taxon>
        <taxon>Lachnospirales</taxon>
        <taxon>Lachnospiraceae</taxon>
        <taxon>Dorea</taxon>
    </lineage>
</organism>
<accession>A0ABT2S5C9</accession>
<proteinExistence type="predicted"/>
<keyword evidence="1" id="KW-0472">Membrane</keyword>
<sequence length="251" mass="28076">MGTWSRKGLKEKAKIRLKANYWKAVLVGLLAVLIGGGGSAASGVSSGVQSSSTDVIGDSIVNRIPYISPAGTIMIILFALAVACIAIAIAIVLNVLLINPLEIGRARFFHRDLEENAEIKEVCFTFDRGYKNGVKIMFFRDLYTVLWSLLFIIPGIVKSYEYRMIPYILGENPDMNREQAFAMSKQMMDGNKWNTFVLDLSFILWDLLGACTMGILHVFYIEPYKRLTDAGLYQTLKEQMIARTENVVGEQ</sequence>
<feature type="transmembrane region" description="Helical" evidence="1">
    <location>
        <begin position="70"/>
        <end position="97"/>
    </location>
</feature>
<dbReference type="EMBL" id="JAOQJV010000005">
    <property type="protein sequence ID" value="MCU6699798.1"/>
    <property type="molecule type" value="Genomic_DNA"/>
</dbReference>